<evidence type="ECO:0000259" key="1">
    <source>
        <dbReference type="Pfam" id="PF19745"/>
    </source>
</evidence>
<comment type="caution">
    <text evidence="2">The sequence shown here is derived from an EMBL/GenBank/DDBJ whole genome shotgun (WGS) entry which is preliminary data.</text>
</comment>
<dbReference type="Pfam" id="PF19745">
    <property type="entry name" value="FUT8_N_cat"/>
    <property type="match status" value="1"/>
</dbReference>
<dbReference type="GO" id="GO:0006487">
    <property type="term" value="P:protein N-linked glycosylation"/>
    <property type="evidence" value="ECO:0007669"/>
    <property type="project" value="TreeGrafter"/>
</dbReference>
<gene>
    <name evidence="2" type="ORF">CYMTET_24310</name>
</gene>
<accession>A0AAE0FX00</accession>
<proteinExistence type="predicted"/>
<keyword evidence="3" id="KW-1185">Reference proteome</keyword>
<dbReference type="Proteomes" id="UP001190700">
    <property type="component" value="Unassembled WGS sequence"/>
</dbReference>
<reference evidence="2 3" key="1">
    <citation type="journal article" date="2015" name="Genome Biol. Evol.">
        <title>Comparative Genomics of a Bacterivorous Green Alga Reveals Evolutionary Causalities and Consequences of Phago-Mixotrophic Mode of Nutrition.</title>
        <authorList>
            <person name="Burns J.A."/>
            <person name="Paasch A."/>
            <person name="Narechania A."/>
            <person name="Kim E."/>
        </authorList>
    </citation>
    <scope>NUCLEOTIDE SEQUENCE [LARGE SCALE GENOMIC DNA]</scope>
    <source>
        <strain evidence="2 3">PLY_AMNH</strain>
    </source>
</reference>
<name>A0AAE0FX00_9CHLO</name>
<dbReference type="EMBL" id="LGRX02012617">
    <property type="protein sequence ID" value="KAK3267105.1"/>
    <property type="molecule type" value="Genomic_DNA"/>
</dbReference>
<evidence type="ECO:0000313" key="2">
    <source>
        <dbReference type="EMBL" id="KAK3267105.1"/>
    </source>
</evidence>
<organism evidence="2 3">
    <name type="scientific">Cymbomonas tetramitiformis</name>
    <dbReference type="NCBI Taxonomy" id="36881"/>
    <lineage>
        <taxon>Eukaryota</taxon>
        <taxon>Viridiplantae</taxon>
        <taxon>Chlorophyta</taxon>
        <taxon>Pyramimonadophyceae</taxon>
        <taxon>Pyramimonadales</taxon>
        <taxon>Pyramimonadaceae</taxon>
        <taxon>Cymbomonas</taxon>
    </lineage>
</organism>
<feature type="non-terminal residue" evidence="2">
    <location>
        <position position="1"/>
    </location>
</feature>
<feature type="domain" description="Alpha-(1,6)-fucosyltransferase N- and catalytic" evidence="1">
    <location>
        <begin position="169"/>
        <end position="362"/>
    </location>
</feature>
<dbReference type="AlphaFoldDB" id="A0AAE0FX00"/>
<dbReference type="PANTHER" id="PTHR13132">
    <property type="entry name" value="ALPHA- 1,6 -FUCOSYLTRANSFERASE"/>
    <property type="match status" value="1"/>
</dbReference>
<sequence>DLDASKRSWGPGVWRKLTQEIHKNQFPARAKAQQMCGRNRTRSDTALAYAQGGNVGLGGMGAGVASTVHFISGYLSEALLEKKPFVFYGRFNYASNSVCRSAGKLADFECYLQPFSACSSLKTRLSADWKPPKISQNRGCVLPATPHKWCSEVAHFLRVPNGELGRRGTFWFRSALVSFLMRLNAGTKSWLGLPALKKRIGFKGPIIGVHVRHGDACETTDRKVLGHAFGRHAVLFPVVGGGRCKGLEAYIPAIQTLSERYNTTRVYLATDDEAIIAQSKEYSHRFTFITTPFDREILKPPNSTGTSKLIERRTDLWSSESKSGHDLMKSALIDILLLADSDYLVAQLLSNMSRLALELSAAMKLRIPPYISMDGPWCPHWKMCPK</sequence>
<dbReference type="PANTHER" id="PTHR13132:SF29">
    <property type="entry name" value="ALPHA-(1,6)-FUCOSYLTRANSFERASE"/>
    <property type="match status" value="1"/>
</dbReference>
<dbReference type="Gene3D" id="3.40.50.11350">
    <property type="match status" value="1"/>
</dbReference>
<protein>
    <recommendedName>
        <fullName evidence="1">Alpha-(1,6)-fucosyltransferase N- and catalytic domain-containing protein</fullName>
    </recommendedName>
</protein>
<dbReference type="GO" id="GO:0046921">
    <property type="term" value="F:alpha-(1-&gt;6)-fucosyltransferase activity"/>
    <property type="evidence" value="ECO:0007669"/>
    <property type="project" value="TreeGrafter"/>
</dbReference>
<evidence type="ECO:0000313" key="3">
    <source>
        <dbReference type="Proteomes" id="UP001190700"/>
    </source>
</evidence>
<dbReference type="InterPro" id="IPR045573">
    <property type="entry name" value="Fut8_N_cat"/>
</dbReference>